<dbReference type="EMBL" id="WJEC01002758">
    <property type="protein sequence ID" value="KAF7475939.1"/>
    <property type="molecule type" value="Genomic_DNA"/>
</dbReference>
<protein>
    <submittedName>
        <fullName evidence="2">Uncharacterized protein</fullName>
    </submittedName>
</protein>
<organism evidence="2 3">
    <name type="scientific">Marmota monax</name>
    <name type="common">Woodchuck</name>
    <dbReference type="NCBI Taxonomy" id="9995"/>
    <lineage>
        <taxon>Eukaryota</taxon>
        <taxon>Metazoa</taxon>
        <taxon>Chordata</taxon>
        <taxon>Craniata</taxon>
        <taxon>Vertebrata</taxon>
        <taxon>Euteleostomi</taxon>
        <taxon>Mammalia</taxon>
        <taxon>Eutheria</taxon>
        <taxon>Euarchontoglires</taxon>
        <taxon>Glires</taxon>
        <taxon>Rodentia</taxon>
        <taxon>Sciuromorpha</taxon>
        <taxon>Sciuridae</taxon>
        <taxon>Xerinae</taxon>
        <taxon>Marmotini</taxon>
        <taxon>Marmota</taxon>
    </lineage>
</organism>
<accession>A0A5E4AQ16</accession>
<evidence type="ECO:0000313" key="3">
    <source>
        <dbReference type="Proteomes" id="UP000335636"/>
    </source>
</evidence>
<gene>
    <name evidence="1" type="ORF">GHT09_013065</name>
    <name evidence="2" type="ORF">MONAX_5E013042</name>
</gene>
<name>A0A5E4AQ16_MARMO</name>
<evidence type="ECO:0000313" key="1">
    <source>
        <dbReference type="EMBL" id="KAF7475939.1"/>
    </source>
</evidence>
<reference evidence="1" key="2">
    <citation type="submission" date="2020-08" db="EMBL/GenBank/DDBJ databases">
        <authorList>
            <person name="Shumante A."/>
            <person name="Zimin A.V."/>
            <person name="Puiu D."/>
            <person name="Salzberg S.L."/>
        </authorList>
    </citation>
    <scope>NUCLEOTIDE SEQUENCE</scope>
    <source>
        <strain evidence="1">WC2-LM</strain>
        <tissue evidence="1">Liver</tissue>
    </source>
</reference>
<dbReference type="Proteomes" id="UP000662637">
    <property type="component" value="Unassembled WGS sequence"/>
</dbReference>
<dbReference type="EMBL" id="CABDUW010000107">
    <property type="protein sequence ID" value="VTJ58749.1"/>
    <property type="molecule type" value="Genomic_DNA"/>
</dbReference>
<reference evidence="2 3" key="1">
    <citation type="submission" date="2019-04" db="EMBL/GenBank/DDBJ databases">
        <authorList>
            <person name="Alioto T."/>
            <person name="Alioto T."/>
        </authorList>
    </citation>
    <scope>NUCLEOTIDE SEQUENCE [LARGE SCALE GENOMIC DNA]</scope>
</reference>
<evidence type="ECO:0000313" key="2">
    <source>
        <dbReference type="EMBL" id="VTJ58749.1"/>
    </source>
</evidence>
<dbReference type="Proteomes" id="UP000335636">
    <property type="component" value="Unassembled WGS sequence"/>
</dbReference>
<proteinExistence type="predicted"/>
<dbReference type="AlphaFoldDB" id="A0A5E4AQ16"/>
<sequence length="70" mass="7678">MMQACKSVGFGYLQVAKRWLRGEAKMLDILVPPRVWSGGLGVLGMEVDGLPFHSVHGDDQKLVDTTKAHV</sequence>
<keyword evidence="3" id="KW-1185">Reference proteome</keyword>